<dbReference type="OrthoDB" id="1878542at2759"/>
<protein>
    <submittedName>
        <fullName evidence="2">Uncharacterized protein</fullName>
    </submittedName>
</protein>
<dbReference type="AlphaFoldDB" id="A0A9P6TUC2"/>
<organism evidence="2 3">
    <name type="scientific">Mortierella polycephala</name>
    <dbReference type="NCBI Taxonomy" id="41804"/>
    <lineage>
        <taxon>Eukaryota</taxon>
        <taxon>Fungi</taxon>
        <taxon>Fungi incertae sedis</taxon>
        <taxon>Mucoromycota</taxon>
        <taxon>Mortierellomycotina</taxon>
        <taxon>Mortierellomycetes</taxon>
        <taxon>Mortierellales</taxon>
        <taxon>Mortierellaceae</taxon>
        <taxon>Mortierella</taxon>
    </lineage>
</organism>
<keyword evidence="3" id="KW-1185">Reference proteome</keyword>
<accession>A0A9P6TUC2</accession>
<name>A0A9P6TUC2_9FUNG</name>
<sequence length="84" mass="9916">MLESSRVTSKAMGGQHWWERILRYVFFNLIPDWIHQKIYTKMAEYRPQITFLPFAVNRGTGRVAPQKPSKRYTEEQAKMKGVAI</sequence>
<dbReference type="EMBL" id="JAAAJA010001687">
    <property type="protein sequence ID" value="KAG0246968.1"/>
    <property type="molecule type" value="Genomic_DNA"/>
</dbReference>
<comment type="caution">
    <text evidence="2">The sequence shown here is derived from an EMBL/GenBank/DDBJ whole genome shotgun (WGS) entry which is preliminary data.</text>
</comment>
<evidence type="ECO:0000313" key="2">
    <source>
        <dbReference type="EMBL" id="KAG0246968.1"/>
    </source>
</evidence>
<evidence type="ECO:0000256" key="1">
    <source>
        <dbReference type="SAM" id="MobiDB-lite"/>
    </source>
</evidence>
<proteinExistence type="predicted"/>
<feature type="region of interest" description="Disordered" evidence="1">
    <location>
        <begin position="62"/>
        <end position="84"/>
    </location>
</feature>
<dbReference type="Proteomes" id="UP000726737">
    <property type="component" value="Unassembled WGS sequence"/>
</dbReference>
<reference evidence="2" key="1">
    <citation type="journal article" date="2020" name="Fungal Divers.">
        <title>Resolving the Mortierellaceae phylogeny through synthesis of multi-gene phylogenetics and phylogenomics.</title>
        <authorList>
            <person name="Vandepol N."/>
            <person name="Liber J."/>
            <person name="Desiro A."/>
            <person name="Na H."/>
            <person name="Kennedy M."/>
            <person name="Barry K."/>
            <person name="Grigoriev I.V."/>
            <person name="Miller A.N."/>
            <person name="O'Donnell K."/>
            <person name="Stajich J.E."/>
            <person name="Bonito G."/>
        </authorList>
    </citation>
    <scope>NUCLEOTIDE SEQUENCE</scope>
    <source>
        <strain evidence="2">KOD948</strain>
    </source>
</reference>
<evidence type="ECO:0000313" key="3">
    <source>
        <dbReference type="Proteomes" id="UP000726737"/>
    </source>
</evidence>
<gene>
    <name evidence="2" type="ORF">BG011_002227</name>
</gene>